<dbReference type="Gene3D" id="3.10.20.90">
    <property type="entry name" value="Phosphatidylinositol 3-kinase Catalytic Subunit, Chain A, domain 1"/>
    <property type="match status" value="1"/>
</dbReference>
<evidence type="ECO:0000256" key="2">
    <source>
        <dbReference type="ARBA" id="ARBA00007293"/>
    </source>
</evidence>
<evidence type="ECO:0000313" key="6">
    <source>
        <dbReference type="Proteomes" id="UP001054945"/>
    </source>
</evidence>
<evidence type="ECO:0000256" key="4">
    <source>
        <dbReference type="ARBA" id="ARBA00023288"/>
    </source>
</evidence>
<organism evidence="5 6">
    <name type="scientific">Caerostris extrusa</name>
    <name type="common">Bark spider</name>
    <name type="synonym">Caerostris bankana</name>
    <dbReference type="NCBI Taxonomy" id="172846"/>
    <lineage>
        <taxon>Eukaryota</taxon>
        <taxon>Metazoa</taxon>
        <taxon>Ecdysozoa</taxon>
        <taxon>Arthropoda</taxon>
        <taxon>Chelicerata</taxon>
        <taxon>Arachnida</taxon>
        <taxon>Araneae</taxon>
        <taxon>Araneomorphae</taxon>
        <taxon>Entelegynae</taxon>
        <taxon>Araneoidea</taxon>
        <taxon>Araneidae</taxon>
        <taxon>Caerostris</taxon>
    </lineage>
</organism>
<evidence type="ECO:0000313" key="5">
    <source>
        <dbReference type="EMBL" id="GIY94890.1"/>
    </source>
</evidence>
<dbReference type="Proteomes" id="UP001054945">
    <property type="component" value="Unassembled WGS sequence"/>
</dbReference>
<comment type="caution">
    <text evidence="5">The sequence shown here is derived from an EMBL/GenBank/DDBJ whole genome shotgun (WGS) entry which is preliminary data.</text>
</comment>
<comment type="similarity">
    <text evidence="2">Belongs to the ATG8 family.</text>
</comment>
<keyword evidence="3" id="KW-0472">Membrane</keyword>
<evidence type="ECO:0000256" key="1">
    <source>
        <dbReference type="ARBA" id="ARBA00004370"/>
    </source>
</evidence>
<dbReference type="AlphaFoldDB" id="A0AAV4XLS1"/>
<dbReference type="EMBL" id="BPLR01017838">
    <property type="protein sequence ID" value="GIY94890.1"/>
    <property type="molecule type" value="Genomic_DNA"/>
</dbReference>
<dbReference type="SUPFAM" id="SSF54236">
    <property type="entry name" value="Ubiquitin-like"/>
    <property type="match status" value="1"/>
</dbReference>
<dbReference type="InterPro" id="IPR004241">
    <property type="entry name" value="Atg8-like"/>
</dbReference>
<dbReference type="GO" id="GO:0016020">
    <property type="term" value="C:membrane"/>
    <property type="evidence" value="ECO:0007669"/>
    <property type="project" value="UniProtKB-SubCell"/>
</dbReference>
<protein>
    <submittedName>
        <fullName evidence="5">Uncharacterized protein</fullName>
    </submittedName>
</protein>
<comment type="subcellular location">
    <subcellularLocation>
        <location evidence="1">Membrane</location>
    </subcellularLocation>
</comment>
<reference evidence="5 6" key="1">
    <citation type="submission" date="2021-06" db="EMBL/GenBank/DDBJ databases">
        <title>Caerostris extrusa draft genome.</title>
        <authorList>
            <person name="Kono N."/>
            <person name="Arakawa K."/>
        </authorList>
    </citation>
    <scope>NUCLEOTIDE SEQUENCE [LARGE SCALE GENOMIC DNA]</scope>
</reference>
<keyword evidence="6" id="KW-1185">Reference proteome</keyword>
<sequence>VVVERASNERVLLNLDTDKFLVPENISYFHFAALIRSRSNIRNPQPFYISVNKMCLKSIFNGAQGDQLMGDMYTCMMTMGMGFCILCTLQVDHGFVQSLHVLL</sequence>
<keyword evidence="4" id="KW-0449">Lipoprotein</keyword>
<feature type="non-terminal residue" evidence="5">
    <location>
        <position position="1"/>
    </location>
</feature>
<evidence type="ECO:0000256" key="3">
    <source>
        <dbReference type="ARBA" id="ARBA00023136"/>
    </source>
</evidence>
<dbReference type="Pfam" id="PF02991">
    <property type="entry name" value="ATG8"/>
    <property type="match status" value="1"/>
</dbReference>
<name>A0AAV4XLS1_CAEEX</name>
<accession>A0AAV4XLS1</accession>
<gene>
    <name evidence="5" type="ORF">CEXT_346441</name>
</gene>
<dbReference type="InterPro" id="IPR029071">
    <property type="entry name" value="Ubiquitin-like_domsf"/>
</dbReference>
<proteinExistence type="inferred from homology"/>